<dbReference type="SUPFAM" id="SSF51658">
    <property type="entry name" value="Xylose isomerase-like"/>
    <property type="match status" value="1"/>
</dbReference>
<evidence type="ECO:0000313" key="5">
    <source>
        <dbReference type="Proteomes" id="UP000183442"/>
    </source>
</evidence>
<accession>A0A126R2K5</accession>
<dbReference type="InterPro" id="IPR036237">
    <property type="entry name" value="Xyl_isomerase-like_sf"/>
</dbReference>
<dbReference type="Proteomes" id="UP000183442">
    <property type="component" value="Unassembled WGS sequence"/>
</dbReference>
<dbReference type="PANTHER" id="PTHR12110">
    <property type="entry name" value="HYDROXYPYRUVATE ISOMERASE"/>
    <property type="match status" value="1"/>
</dbReference>
<evidence type="ECO:0000313" key="2">
    <source>
        <dbReference type="EMBL" id="AMK16209.1"/>
    </source>
</evidence>
<reference evidence="3" key="4">
    <citation type="submission" date="2016-10" db="EMBL/GenBank/DDBJ databases">
        <authorList>
            <person name="de Groot N.N."/>
        </authorList>
    </citation>
    <scope>NUCLEOTIDE SEQUENCE [LARGE SCALE GENOMIC DNA]</scope>
    <source>
        <strain evidence="3">DSM 16632</strain>
    </source>
</reference>
<keyword evidence="4" id="KW-1185">Reference proteome</keyword>
<dbReference type="GeneID" id="28489967"/>
<dbReference type="PATRIC" id="fig|294671.3.peg.1720"/>
<dbReference type="PANTHER" id="PTHR12110:SF21">
    <property type="entry name" value="XYLOSE ISOMERASE-LIKE TIM BARREL DOMAIN-CONTAINING PROTEIN"/>
    <property type="match status" value="1"/>
</dbReference>
<dbReference type="InterPro" id="IPR013022">
    <property type="entry name" value="Xyl_isomerase-like_TIM-brl"/>
</dbReference>
<dbReference type="GO" id="GO:0016853">
    <property type="term" value="F:isomerase activity"/>
    <property type="evidence" value="ECO:0007669"/>
    <property type="project" value="UniProtKB-KW"/>
</dbReference>
<reference evidence="5" key="3">
    <citation type="submission" date="2016-10" db="EMBL/GenBank/DDBJ databases">
        <authorList>
            <person name="Varghese N."/>
        </authorList>
    </citation>
    <scope>NUCLEOTIDE SEQUENCE [LARGE SCALE GENOMIC DNA]</scope>
    <source>
        <strain evidence="5">DSM 16632</strain>
    </source>
</reference>
<feature type="domain" description="Xylose isomerase-like TIM barrel" evidence="1">
    <location>
        <begin position="19"/>
        <end position="218"/>
    </location>
</feature>
<dbReference type="InterPro" id="IPR050312">
    <property type="entry name" value="IolE/XylAMocC-like"/>
</dbReference>
<evidence type="ECO:0000313" key="4">
    <source>
        <dbReference type="Proteomes" id="UP000066376"/>
    </source>
</evidence>
<protein>
    <submittedName>
        <fullName evidence="3">Sugar phosphate isomerase/epimerase</fullName>
    </submittedName>
    <submittedName>
        <fullName evidence="2">Xylose isomerase-like TIM barrel domain-containing protein</fullName>
    </submittedName>
</protein>
<sequence length="253" mass="28475">MKLGFSLLSLFSKEVDEMLDIAVQNGFDSVELLAEGPYRQDVLLGNKEVIEAFHSYDLDIYIHAVNVDINLASLNDGIRKESVKQTKECLDLADEIGAIGVTSHPGKIGRPEKHLRDMALGFLTESTHELVAYAEDKEAKISIENMPERFSYLGNRAYELEDLTNETGCSITIDLGHVNTCEDQLSFFKIPNILYNHINDNDGIKDKHQAIGDGTLDLNLLKYVKDGIIELNNFDDVIKSKKVIKDFLRKNQE</sequence>
<dbReference type="OrthoDB" id="59344at2157"/>
<keyword evidence="2" id="KW-0413">Isomerase</keyword>
<evidence type="ECO:0000259" key="1">
    <source>
        <dbReference type="Pfam" id="PF01261"/>
    </source>
</evidence>
<dbReference type="Proteomes" id="UP000066376">
    <property type="component" value="Chromosome"/>
</dbReference>
<organism evidence="2 4">
    <name type="scientific">Methanobrevibacter olleyae</name>
    <dbReference type="NCBI Taxonomy" id="294671"/>
    <lineage>
        <taxon>Archaea</taxon>
        <taxon>Methanobacteriati</taxon>
        <taxon>Methanobacteriota</taxon>
        <taxon>Methanomada group</taxon>
        <taxon>Methanobacteria</taxon>
        <taxon>Methanobacteriales</taxon>
        <taxon>Methanobacteriaceae</taxon>
        <taxon>Methanobrevibacter</taxon>
    </lineage>
</organism>
<dbReference type="KEGG" id="mol:YLM1_1654"/>
<dbReference type="Gene3D" id="3.20.20.150">
    <property type="entry name" value="Divalent-metal-dependent TIM barrel enzymes"/>
    <property type="match status" value="1"/>
</dbReference>
<dbReference type="EMBL" id="FOTL01000017">
    <property type="protein sequence ID" value="SFL53455.1"/>
    <property type="molecule type" value="Genomic_DNA"/>
</dbReference>
<reference evidence="2 4" key="1">
    <citation type="journal article" date="2016" name="Genome Announc.">
        <title>Draft Genome Sequence of the Rumen Methanogen Methanobrevibacter olleyae YLM1.</title>
        <authorList>
            <person name="Kelly W.J."/>
            <person name="Li D."/>
            <person name="Lambie S.C."/>
            <person name="Cox F."/>
            <person name="Attwood G.T."/>
            <person name="Altermann E."/>
            <person name="Leahy S.C."/>
        </authorList>
    </citation>
    <scope>NUCLEOTIDE SEQUENCE [LARGE SCALE GENOMIC DNA]</scope>
    <source>
        <strain evidence="2 4">YLM1</strain>
    </source>
</reference>
<dbReference type="EMBL" id="CP014265">
    <property type="protein sequence ID" value="AMK16209.1"/>
    <property type="molecule type" value="Genomic_DNA"/>
</dbReference>
<dbReference type="AlphaFoldDB" id="A0A126R2K5"/>
<evidence type="ECO:0000313" key="3">
    <source>
        <dbReference type="EMBL" id="SFL53455.1"/>
    </source>
</evidence>
<gene>
    <name evidence="3" type="ORF">SAMN02910297_01160</name>
    <name evidence="2" type="ORF">YLM1_1654</name>
</gene>
<proteinExistence type="predicted"/>
<name>A0A126R2K5_METOL</name>
<dbReference type="Pfam" id="PF01261">
    <property type="entry name" value="AP_endonuc_2"/>
    <property type="match status" value="1"/>
</dbReference>
<dbReference type="RefSeq" id="WP_067148412.1">
    <property type="nucleotide sequence ID" value="NZ_CP014265.1"/>
</dbReference>
<dbReference type="STRING" id="294671.YLM1_1654"/>
<reference evidence="4" key="2">
    <citation type="submission" date="2016-02" db="EMBL/GenBank/DDBJ databases">
        <title>The draft genome sequence of the rumen methanogen Methanobrevibacter olleyae YLM1.</title>
        <authorList>
            <consortium name="New Zealand Agricultural Greenhouse Gas Research Centre/Pastoral Greenhouse Gas Research Consortium"/>
            <person name="Kelly W.J."/>
            <person name="Li D."/>
            <person name="Lambie S.C."/>
            <person name="Attwood G.T."/>
            <person name="Altermann E."/>
            <person name="Leahy S.C."/>
        </authorList>
    </citation>
    <scope>NUCLEOTIDE SEQUENCE [LARGE SCALE GENOMIC DNA]</scope>
    <source>
        <strain evidence="4">YLM1</strain>
    </source>
</reference>